<feature type="domain" description="HTH cro/C1-type" evidence="2">
    <location>
        <begin position="10"/>
        <end position="64"/>
    </location>
</feature>
<dbReference type="Pfam" id="PF01381">
    <property type="entry name" value="HTH_3"/>
    <property type="match status" value="1"/>
</dbReference>
<dbReference type="SUPFAM" id="SSF47413">
    <property type="entry name" value="lambda repressor-like DNA-binding domains"/>
    <property type="match status" value="1"/>
</dbReference>
<evidence type="ECO:0000313" key="4">
    <source>
        <dbReference type="Proteomes" id="UP000036873"/>
    </source>
</evidence>
<dbReference type="EMBL" id="LGYO01000033">
    <property type="protein sequence ID" value="KNZ41285.1"/>
    <property type="molecule type" value="Genomic_DNA"/>
</dbReference>
<name>A0A0L6U0D7_9FIRM</name>
<dbReference type="PANTHER" id="PTHR46558:SF11">
    <property type="entry name" value="HTH-TYPE TRANSCRIPTIONAL REGULATOR XRE"/>
    <property type="match status" value="1"/>
</dbReference>
<keyword evidence="1 3" id="KW-0238">DNA-binding</keyword>
<dbReference type="InterPro" id="IPR001387">
    <property type="entry name" value="Cro/C1-type_HTH"/>
</dbReference>
<dbReference type="RefSeq" id="WP_050740892.1">
    <property type="nucleotide sequence ID" value="NZ_LGYO01000033.1"/>
</dbReference>
<dbReference type="STRING" id="52689.AKG39_13325"/>
<dbReference type="PROSITE" id="PS50943">
    <property type="entry name" value="HTH_CROC1"/>
    <property type="match status" value="1"/>
</dbReference>
<comment type="caution">
    <text evidence="3">The sequence shown here is derived from an EMBL/GenBank/DDBJ whole genome shotgun (WGS) entry which is preliminary data.</text>
</comment>
<dbReference type="PATRIC" id="fig|52689.4.peg.2032"/>
<dbReference type="GO" id="GO:0003677">
    <property type="term" value="F:DNA binding"/>
    <property type="evidence" value="ECO:0007669"/>
    <property type="project" value="UniProtKB-KW"/>
</dbReference>
<gene>
    <name evidence="3" type="ORF">AKG39_13325</name>
</gene>
<dbReference type="Gene3D" id="1.10.260.40">
    <property type="entry name" value="lambda repressor-like DNA-binding domains"/>
    <property type="match status" value="1"/>
</dbReference>
<evidence type="ECO:0000259" key="2">
    <source>
        <dbReference type="PROSITE" id="PS50943"/>
    </source>
</evidence>
<dbReference type="PANTHER" id="PTHR46558">
    <property type="entry name" value="TRACRIPTIONAL REGULATORY PROTEIN-RELATED-RELATED"/>
    <property type="match status" value="1"/>
</dbReference>
<dbReference type="CDD" id="cd00093">
    <property type="entry name" value="HTH_XRE"/>
    <property type="match status" value="1"/>
</dbReference>
<protein>
    <submittedName>
        <fullName evidence="3">DNA-binding protein</fullName>
    </submittedName>
</protein>
<accession>A0A0L6U0D7</accession>
<dbReference type="AlphaFoldDB" id="A0A0L6U0D7"/>
<sequence>MKEINIASALSQKRHEKGITQEELASYIGVSKASVSKWETGQSYPDITFLPQLAAYFNISIDDLMGYAPQMTKDDIRALYHRLAAEFASQPFAEVLSECRFIIKKYYSCFPLLLQMSGLLMNHHMLAADKDTGMAILKEAAQLCRRVTDESDDVRLSRDGVSFEATCYLMLGEPEKVFDLIGDDICPIPQDTEMMAKAYQMMGNTVKAREVMQVSMYQHLLYLLGTSISYLMINGDQLGKAQEILKRSFGLAQLYDLEKLHPNAMLQLYYAAAHIYGMNRLGEKALEMLNRYTDLCVSDFFPYTLHGDAYFDAIDGWFKDFDLGDAAPRSEKIIRESMLQGITANPVFSILADDPLYKNIIKKLTENLGGNQ</sequence>
<proteinExistence type="predicted"/>
<dbReference type="Proteomes" id="UP000036873">
    <property type="component" value="Unassembled WGS sequence"/>
</dbReference>
<reference evidence="4" key="1">
    <citation type="submission" date="2015-07" db="EMBL/GenBank/DDBJ databases">
        <title>Draft genome sequence of Acetobacterium bakii DSM 8293, a potential psychrophilic chemical producer through syngas fermentation.</title>
        <authorList>
            <person name="Song Y."/>
            <person name="Hwang S."/>
            <person name="Cho B.-K."/>
        </authorList>
    </citation>
    <scope>NUCLEOTIDE SEQUENCE [LARGE SCALE GENOMIC DNA]</scope>
    <source>
        <strain evidence="4">DSM 8239</strain>
    </source>
</reference>
<keyword evidence="4" id="KW-1185">Reference proteome</keyword>
<organism evidence="3 4">
    <name type="scientific">Acetobacterium bakii</name>
    <dbReference type="NCBI Taxonomy" id="52689"/>
    <lineage>
        <taxon>Bacteria</taxon>
        <taxon>Bacillati</taxon>
        <taxon>Bacillota</taxon>
        <taxon>Clostridia</taxon>
        <taxon>Eubacteriales</taxon>
        <taxon>Eubacteriaceae</taxon>
        <taxon>Acetobacterium</taxon>
    </lineage>
</organism>
<evidence type="ECO:0000256" key="1">
    <source>
        <dbReference type="ARBA" id="ARBA00023125"/>
    </source>
</evidence>
<evidence type="ECO:0000313" key="3">
    <source>
        <dbReference type="EMBL" id="KNZ41285.1"/>
    </source>
</evidence>
<dbReference type="InterPro" id="IPR010982">
    <property type="entry name" value="Lambda_DNA-bd_dom_sf"/>
</dbReference>
<dbReference type="OrthoDB" id="9812495at2"/>
<dbReference type="SMART" id="SM00530">
    <property type="entry name" value="HTH_XRE"/>
    <property type="match status" value="1"/>
</dbReference>